<evidence type="ECO:0000259" key="5">
    <source>
        <dbReference type="PROSITE" id="PS50931"/>
    </source>
</evidence>
<evidence type="ECO:0000313" key="7">
    <source>
        <dbReference type="Proteomes" id="UP001057991"/>
    </source>
</evidence>
<feature type="domain" description="HTH lysR-type" evidence="5">
    <location>
        <begin position="6"/>
        <end position="63"/>
    </location>
</feature>
<dbReference type="InterPro" id="IPR058163">
    <property type="entry name" value="LysR-type_TF_proteobact-type"/>
</dbReference>
<dbReference type="GO" id="GO:0043565">
    <property type="term" value="F:sequence-specific DNA binding"/>
    <property type="evidence" value="ECO:0007669"/>
    <property type="project" value="TreeGrafter"/>
</dbReference>
<proteinExistence type="inferred from homology"/>
<dbReference type="AlphaFoldDB" id="A0A9Q9LYG4"/>
<sequence length="295" mass="33041">MQNAFRNWSDIRVFLAVIREGSTLAASRRLGMAQPTVARRIEALEHATGLILFERSNRGFVPTESGRDLLRHAEKVEAATSAFAQRAGELALGKPIRITAYSGNFSPRMIDIVNQFSAENPEVAFEFIPSVKALDLMSGEADIALRLARTDPDPNLIRRKVSDAHWTLFGGPSYAEEYGLPQSLTDLAGHKFVTFQRDDVPNVFHEWLTRRVQPDQIVATYSELDLMHAAIRSGQGLGISNLKLVEGEERLIPCFDRISDLSAPHLILISPEAYRRPEVKAFITYFAPRYAALYK</sequence>
<dbReference type="SUPFAM" id="SSF53850">
    <property type="entry name" value="Periplasmic binding protein-like II"/>
    <property type="match status" value="1"/>
</dbReference>
<dbReference type="InterPro" id="IPR005119">
    <property type="entry name" value="LysR_subst-bd"/>
</dbReference>
<dbReference type="EMBL" id="CP080776">
    <property type="protein sequence ID" value="UWP94428.1"/>
    <property type="molecule type" value="Genomic_DNA"/>
</dbReference>
<dbReference type="SUPFAM" id="SSF46785">
    <property type="entry name" value="Winged helix' DNA-binding domain"/>
    <property type="match status" value="1"/>
</dbReference>
<name>A0A9Q9LYG4_9RHOB</name>
<comment type="similarity">
    <text evidence="1">Belongs to the LysR transcriptional regulatory family.</text>
</comment>
<dbReference type="Gene3D" id="1.10.10.10">
    <property type="entry name" value="Winged helix-like DNA-binding domain superfamily/Winged helix DNA-binding domain"/>
    <property type="match status" value="1"/>
</dbReference>
<dbReference type="PANTHER" id="PTHR30537">
    <property type="entry name" value="HTH-TYPE TRANSCRIPTIONAL REGULATOR"/>
    <property type="match status" value="1"/>
</dbReference>
<accession>A0A9Q9LYG4</accession>
<evidence type="ECO:0000256" key="1">
    <source>
        <dbReference type="ARBA" id="ARBA00009437"/>
    </source>
</evidence>
<keyword evidence="2" id="KW-0805">Transcription regulation</keyword>
<evidence type="ECO:0000313" key="6">
    <source>
        <dbReference type="EMBL" id="UWP94428.1"/>
    </source>
</evidence>
<keyword evidence="4" id="KW-0804">Transcription</keyword>
<protein>
    <submittedName>
        <fullName evidence="6">LysR family transcriptional regulator</fullName>
    </submittedName>
</protein>
<dbReference type="Pfam" id="PF00126">
    <property type="entry name" value="HTH_1"/>
    <property type="match status" value="1"/>
</dbReference>
<dbReference type="PROSITE" id="PS50931">
    <property type="entry name" value="HTH_LYSR"/>
    <property type="match status" value="1"/>
</dbReference>
<dbReference type="Gene3D" id="3.40.190.290">
    <property type="match status" value="1"/>
</dbReference>
<dbReference type="InterPro" id="IPR036388">
    <property type="entry name" value="WH-like_DNA-bd_sf"/>
</dbReference>
<dbReference type="GO" id="GO:0006351">
    <property type="term" value="P:DNA-templated transcription"/>
    <property type="evidence" value="ECO:0007669"/>
    <property type="project" value="TreeGrafter"/>
</dbReference>
<dbReference type="Pfam" id="PF03466">
    <property type="entry name" value="LysR_substrate"/>
    <property type="match status" value="1"/>
</dbReference>
<evidence type="ECO:0000256" key="2">
    <source>
        <dbReference type="ARBA" id="ARBA00023015"/>
    </source>
</evidence>
<dbReference type="PANTHER" id="PTHR30537:SF3">
    <property type="entry name" value="TRANSCRIPTIONAL REGULATORY PROTEIN"/>
    <property type="match status" value="1"/>
</dbReference>
<evidence type="ECO:0000256" key="4">
    <source>
        <dbReference type="ARBA" id="ARBA00023163"/>
    </source>
</evidence>
<dbReference type="Proteomes" id="UP001057991">
    <property type="component" value="Chromosome"/>
</dbReference>
<dbReference type="InterPro" id="IPR000847">
    <property type="entry name" value="LysR_HTH_N"/>
</dbReference>
<dbReference type="InterPro" id="IPR036390">
    <property type="entry name" value="WH_DNA-bd_sf"/>
</dbReference>
<organism evidence="6 7">
    <name type="scientific">Aliiroseovarius crassostreae</name>
    <dbReference type="NCBI Taxonomy" id="154981"/>
    <lineage>
        <taxon>Bacteria</taxon>
        <taxon>Pseudomonadati</taxon>
        <taxon>Pseudomonadota</taxon>
        <taxon>Alphaproteobacteria</taxon>
        <taxon>Rhodobacterales</taxon>
        <taxon>Paracoccaceae</taxon>
        <taxon>Aliiroseovarius</taxon>
    </lineage>
</organism>
<keyword evidence="3" id="KW-0238">DNA-binding</keyword>
<evidence type="ECO:0000256" key="3">
    <source>
        <dbReference type="ARBA" id="ARBA00023125"/>
    </source>
</evidence>
<reference evidence="6" key="1">
    <citation type="submission" date="2021-08" db="EMBL/GenBank/DDBJ databases">
        <authorList>
            <person name="Nwanade C."/>
            <person name="Wang M."/>
            <person name="Masoudi A."/>
            <person name="Yu Z."/>
            <person name="Liu J."/>
        </authorList>
    </citation>
    <scope>NUCLEOTIDE SEQUENCE</scope>
    <source>
        <strain evidence="6">S056</strain>
    </source>
</reference>
<dbReference type="GO" id="GO:0003700">
    <property type="term" value="F:DNA-binding transcription factor activity"/>
    <property type="evidence" value="ECO:0007669"/>
    <property type="project" value="InterPro"/>
</dbReference>
<gene>
    <name evidence="6" type="ORF">K3X48_09260</name>
</gene>
<dbReference type="RefSeq" id="WP_259790902.1">
    <property type="nucleotide sequence ID" value="NZ_CP080776.1"/>
</dbReference>